<gene>
    <name evidence="9" type="ORF">AWH56_08115</name>
</gene>
<feature type="transmembrane region" description="Helical" evidence="7">
    <location>
        <begin position="249"/>
        <end position="267"/>
    </location>
</feature>
<dbReference type="GO" id="GO:0005886">
    <property type="term" value="C:plasma membrane"/>
    <property type="evidence" value="ECO:0007669"/>
    <property type="project" value="UniProtKB-SubCell"/>
</dbReference>
<evidence type="ECO:0000256" key="4">
    <source>
        <dbReference type="ARBA" id="ARBA00022692"/>
    </source>
</evidence>
<evidence type="ECO:0000313" key="9">
    <source>
        <dbReference type="EMBL" id="OIJ20472.1"/>
    </source>
</evidence>
<keyword evidence="3" id="KW-0997">Cell inner membrane</keyword>
<feature type="transmembrane region" description="Helical" evidence="7">
    <location>
        <begin position="7"/>
        <end position="33"/>
    </location>
</feature>
<dbReference type="EMBL" id="LQXD01000071">
    <property type="protein sequence ID" value="OIJ20472.1"/>
    <property type="molecule type" value="Genomic_DNA"/>
</dbReference>
<accession>A0A1S2M6Q3</accession>
<evidence type="ECO:0000256" key="5">
    <source>
        <dbReference type="ARBA" id="ARBA00022989"/>
    </source>
</evidence>
<comment type="caution">
    <text evidence="9">The sequence shown here is derived from an EMBL/GenBank/DDBJ whole genome shotgun (WGS) entry which is preliminary data.</text>
</comment>
<feature type="transmembrane region" description="Helical" evidence="7">
    <location>
        <begin position="320"/>
        <end position="338"/>
    </location>
</feature>
<comment type="subcellular location">
    <subcellularLocation>
        <location evidence="1">Cell inner membrane</location>
        <topology evidence="1">Multi-pass membrane protein</topology>
    </subcellularLocation>
</comment>
<dbReference type="PANTHER" id="PTHR33362:SF3">
    <property type="entry name" value="SIALIC ACID TRAP TRANSPORTER PERMEASE PROTEIN SIAT"/>
    <property type="match status" value="1"/>
</dbReference>
<sequence length="429" mass="46364">MILTLMIVLLLFLLILGVPIGFTFALSGFLGGWMSNLPLGIVAQAPYYAVASFPLLAIPFFILAGELMNRGKLIDRLVDVVELFFSWLPGRLGHVTLISSAFLGAMTGSSVATVAAMSSSVGGRMMNKGYKRGYVAALTGCSGLLGVLIPPSIPLIVYGAAVGVSVSKLFLATIVPGIMMTIIFMIVHAFSVPKVLDTEGVGANEKQSNFEWGLFKNAHVLMWKSLPATILPVIILGGIYSGITTPTEAAAIAGVYALIVILLGRMVRLKQIPDIFYQATLISVAIMCIIAFASIFNRIMTLMQVPQAIATFTTTVTENPLLFLIFVNLLLFVVGMFMETNAAVLLMSPLLYPAAMNFGIDPFHFGIILVTNIQIGLITPPMAANIFVSARINKSSLVEMWPHILRFLIPSIIGLLIITYFPAISIWWQ</sequence>
<feature type="transmembrane region" description="Helical" evidence="7">
    <location>
        <begin position="45"/>
        <end position="65"/>
    </location>
</feature>
<dbReference type="PIRSF" id="PIRSF006066">
    <property type="entry name" value="HI0050"/>
    <property type="match status" value="1"/>
</dbReference>
<evidence type="ECO:0000256" key="7">
    <source>
        <dbReference type="SAM" id="Phobius"/>
    </source>
</evidence>
<evidence type="ECO:0000256" key="3">
    <source>
        <dbReference type="ARBA" id="ARBA00022519"/>
    </source>
</evidence>
<dbReference type="InterPro" id="IPR010656">
    <property type="entry name" value="DctM"/>
</dbReference>
<feature type="transmembrane region" description="Helical" evidence="7">
    <location>
        <begin position="225"/>
        <end position="243"/>
    </location>
</feature>
<evidence type="ECO:0000256" key="1">
    <source>
        <dbReference type="ARBA" id="ARBA00004429"/>
    </source>
</evidence>
<evidence type="ECO:0000256" key="2">
    <source>
        <dbReference type="ARBA" id="ARBA00022475"/>
    </source>
</evidence>
<feature type="transmembrane region" description="Helical" evidence="7">
    <location>
        <begin position="404"/>
        <end position="428"/>
    </location>
</feature>
<proteinExistence type="predicted"/>
<keyword evidence="4 7" id="KW-0812">Transmembrane</keyword>
<dbReference type="NCBIfam" id="TIGR00786">
    <property type="entry name" value="dctM"/>
    <property type="match status" value="1"/>
</dbReference>
<feature type="transmembrane region" description="Helical" evidence="7">
    <location>
        <begin position="169"/>
        <end position="190"/>
    </location>
</feature>
<reference evidence="9" key="1">
    <citation type="submission" date="2016-10" db="EMBL/GenBank/DDBJ databases">
        <title>Draft genome sequences of four alkaliphilic bacteria belonging to the Anaerobacillus genus.</title>
        <authorList>
            <person name="Bassil N.M."/>
            <person name="Lloyd J.R."/>
        </authorList>
    </citation>
    <scope>NUCLEOTIDE SEQUENCE [LARGE SCALE GENOMIC DNA]</scope>
    <source>
        <strain evidence="9">NB2006</strain>
    </source>
</reference>
<keyword evidence="5 7" id="KW-1133">Transmembrane helix</keyword>
<feature type="transmembrane region" description="Helical" evidence="7">
    <location>
        <begin position="279"/>
        <end position="300"/>
    </location>
</feature>
<name>A0A1S2M6Q3_9BACI</name>
<dbReference type="AlphaFoldDB" id="A0A1S2M6Q3"/>
<dbReference type="RefSeq" id="WP_071316667.1">
    <property type="nucleotide sequence ID" value="NZ_CP063356.2"/>
</dbReference>
<keyword evidence="6 7" id="KW-0472">Membrane</keyword>
<organism evidence="9">
    <name type="scientific">Anaerobacillus isosaccharinicus</name>
    <dbReference type="NCBI Taxonomy" id="1532552"/>
    <lineage>
        <taxon>Bacteria</taxon>
        <taxon>Bacillati</taxon>
        <taxon>Bacillota</taxon>
        <taxon>Bacilli</taxon>
        <taxon>Bacillales</taxon>
        <taxon>Bacillaceae</taxon>
        <taxon>Anaerobacillus</taxon>
    </lineage>
</organism>
<feature type="domain" description="TRAP C4-dicarboxylate transport system permease DctM subunit" evidence="8">
    <location>
        <begin position="7"/>
        <end position="424"/>
    </location>
</feature>
<feature type="transmembrane region" description="Helical" evidence="7">
    <location>
        <begin position="101"/>
        <end position="122"/>
    </location>
</feature>
<keyword evidence="2" id="KW-1003">Cell membrane</keyword>
<dbReference type="GO" id="GO:0022857">
    <property type="term" value="F:transmembrane transporter activity"/>
    <property type="evidence" value="ECO:0007669"/>
    <property type="project" value="TreeGrafter"/>
</dbReference>
<evidence type="ECO:0000256" key="6">
    <source>
        <dbReference type="ARBA" id="ARBA00023136"/>
    </source>
</evidence>
<feature type="transmembrane region" description="Helical" evidence="7">
    <location>
        <begin position="134"/>
        <end position="157"/>
    </location>
</feature>
<dbReference type="InterPro" id="IPR004681">
    <property type="entry name" value="TRAP_DctM"/>
</dbReference>
<evidence type="ECO:0000259" key="8">
    <source>
        <dbReference type="Pfam" id="PF06808"/>
    </source>
</evidence>
<dbReference type="PANTHER" id="PTHR33362">
    <property type="entry name" value="SIALIC ACID TRAP TRANSPORTER PERMEASE PROTEIN SIAT-RELATED"/>
    <property type="match status" value="1"/>
</dbReference>
<protein>
    <recommendedName>
        <fullName evidence="8">TRAP C4-dicarboxylate transport system permease DctM subunit domain-containing protein</fullName>
    </recommendedName>
</protein>
<dbReference type="Pfam" id="PF06808">
    <property type="entry name" value="DctM"/>
    <property type="match status" value="1"/>
</dbReference>